<comment type="similarity">
    <text evidence="7">Belongs to the binding-protein-dependent transport system permease family.</text>
</comment>
<feature type="region of interest" description="Disordered" evidence="8">
    <location>
        <begin position="1"/>
        <end position="37"/>
    </location>
</feature>
<feature type="transmembrane region" description="Helical" evidence="7">
    <location>
        <begin position="220"/>
        <end position="244"/>
    </location>
</feature>
<dbReference type="PROSITE" id="PS50928">
    <property type="entry name" value="ABC_TM1"/>
    <property type="match status" value="1"/>
</dbReference>
<name>A0ABV2P3V4_9MICC</name>
<gene>
    <name evidence="10" type="ORF">ABIE37_001129</name>
</gene>
<evidence type="ECO:0000256" key="8">
    <source>
        <dbReference type="SAM" id="MobiDB-lite"/>
    </source>
</evidence>
<accession>A0ABV2P3V4</accession>
<dbReference type="EMBL" id="JBEPSN010000002">
    <property type="protein sequence ID" value="MET4539357.1"/>
    <property type="molecule type" value="Genomic_DNA"/>
</dbReference>
<dbReference type="CDD" id="cd06261">
    <property type="entry name" value="TM_PBP2"/>
    <property type="match status" value="1"/>
</dbReference>
<evidence type="ECO:0000256" key="4">
    <source>
        <dbReference type="ARBA" id="ARBA00022692"/>
    </source>
</evidence>
<keyword evidence="6 7" id="KW-0472">Membrane</keyword>
<feature type="transmembrane region" description="Helical" evidence="7">
    <location>
        <begin position="176"/>
        <end position="193"/>
    </location>
</feature>
<protein>
    <submittedName>
        <fullName evidence="10">Multiple sugar transport system permease protein</fullName>
    </submittedName>
</protein>
<keyword evidence="11" id="KW-1185">Reference proteome</keyword>
<evidence type="ECO:0000259" key="9">
    <source>
        <dbReference type="PROSITE" id="PS50928"/>
    </source>
</evidence>
<dbReference type="GeneID" id="92752084"/>
<evidence type="ECO:0000313" key="11">
    <source>
        <dbReference type="Proteomes" id="UP001549307"/>
    </source>
</evidence>
<dbReference type="PANTHER" id="PTHR43744:SF12">
    <property type="entry name" value="ABC TRANSPORTER PERMEASE PROTEIN MG189-RELATED"/>
    <property type="match status" value="1"/>
</dbReference>
<feature type="compositionally biased region" description="Polar residues" evidence="8">
    <location>
        <begin position="1"/>
        <end position="16"/>
    </location>
</feature>
<dbReference type="InterPro" id="IPR035906">
    <property type="entry name" value="MetI-like_sf"/>
</dbReference>
<evidence type="ECO:0000256" key="3">
    <source>
        <dbReference type="ARBA" id="ARBA00022475"/>
    </source>
</evidence>
<dbReference type="SUPFAM" id="SSF161098">
    <property type="entry name" value="MetI-like"/>
    <property type="match status" value="1"/>
</dbReference>
<reference evidence="10 11" key="1">
    <citation type="submission" date="2024-06" db="EMBL/GenBank/DDBJ databases">
        <title>Sorghum-associated microbial communities from plants grown in Nebraska, USA.</title>
        <authorList>
            <person name="Schachtman D."/>
        </authorList>
    </citation>
    <scope>NUCLEOTIDE SEQUENCE [LARGE SCALE GENOMIC DNA]</scope>
    <source>
        <strain evidence="10 11">3552</strain>
    </source>
</reference>
<dbReference type="Gene3D" id="1.10.3720.10">
    <property type="entry name" value="MetI-like"/>
    <property type="match status" value="1"/>
</dbReference>
<organism evidence="10 11">
    <name type="scientific">Arthrobacter bambusae</name>
    <dbReference type="NCBI Taxonomy" id="1338426"/>
    <lineage>
        <taxon>Bacteria</taxon>
        <taxon>Bacillati</taxon>
        <taxon>Actinomycetota</taxon>
        <taxon>Actinomycetes</taxon>
        <taxon>Micrococcales</taxon>
        <taxon>Micrococcaceae</taxon>
        <taxon>Arthrobacter</taxon>
    </lineage>
</organism>
<sequence length="315" mass="33877">MSTPTLSRPGNTTASKQALRRHGSRSNGGSNGGSSHRSGGFASKLTVNGLLIIGSAYMVVPVLWLVFASTKNAADLYGTSAYALGNFSLFENIANVANQDGGLFFRWLGNSVMYAGVGAVFGSLISVMAGYAFDKFQFRWKDSLFGFVLVGVLIPNTATVLPMYLLASLVGMTNTIWAILIPVLCNPFGVYLARVYSASYVPAETLEAARMDGAGPVRSFFSLGLPMMMPGYITIALFQFVGVWNNFMLPLVMLQDQQLLPVSVGISIWQGYSVPQPEFTPMVITGSLLSILPLLAAFIMLQRFWKSGLTAGSVK</sequence>
<keyword evidence="10" id="KW-0762">Sugar transport</keyword>
<feature type="transmembrane region" description="Helical" evidence="7">
    <location>
        <begin position="279"/>
        <end position="301"/>
    </location>
</feature>
<keyword evidence="2 7" id="KW-0813">Transport</keyword>
<evidence type="ECO:0000256" key="6">
    <source>
        <dbReference type="ARBA" id="ARBA00023136"/>
    </source>
</evidence>
<dbReference type="RefSeq" id="WP_354227518.1">
    <property type="nucleotide sequence ID" value="NZ_JBEPSN010000002.1"/>
</dbReference>
<feature type="compositionally biased region" description="Low complexity" evidence="8">
    <location>
        <begin position="25"/>
        <end position="37"/>
    </location>
</feature>
<dbReference type="PANTHER" id="PTHR43744">
    <property type="entry name" value="ABC TRANSPORTER PERMEASE PROTEIN MG189-RELATED-RELATED"/>
    <property type="match status" value="1"/>
</dbReference>
<evidence type="ECO:0000256" key="2">
    <source>
        <dbReference type="ARBA" id="ARBA00022448"/>
    </source>
</evidence>
<dbReference type="Pfam" id="PF00528">
    <property type="entry name" value="BPD_transp_1"/>
    <property type="match status" value="1"/>
</dbReference>
<evidence type="ECO:0000256" key="5">
    <source>
        <dbReference type="ARBA" id="ARBA00022989"/>
    </source>
</evidence>
<dbReference type="Proteomes" id="UP001549307">
    <property type="component" value="Unassembled WGS sequence"/>
</dbReference>
<comment type="subcellular location">
    <subcellularLocation>
        <location evidence="1 7">Cell membrane</location>
        <topology evidence="1 7">Multi-pass membrane protein</topology>
    </subcellularLocation>
</comment>
<evidence type="ECO:0000313" key="10">
    <source>
        <dbReference type="EMBL" id="MET4539357.1"/>
    </source>
</evidence>
<keyword evidence="3" id="KW-1003">Cell membrane</keyword>
<evidence type="ECO:0000256" key="1">
    <source>
        <dbReference type="ARBA" id="ARBA00004651"/>
    </source>
</evidence>
<feature type="domain" description="ABC transmembrane type-1" evidence="9">
    <location>
        <begin position="108"/>
        <end position="301"/>
    </location>
</feature>
<keyword evidence="4 7" id="KW-0812">Transmembrane</keyword>
<keyword evidence="5 7" id="KW-1133">Transmembrane helix</keyword>
<feature type="transmembrane region" description="Helical" evidence="7">
    <location>
        <begin position="145"/>
        <end position="170"/>
    </location>
</feature>
<feature type="transmembrane region" description="Helical" evidence="7">
    <location>
        <begin position="112"/>
        <end position="133"/>
    </location>
</feature>
<dbReference type="InterPro" id="IPR000515">
    <property type="entry name" value="MetI-like"/>
</dbReference>
<proteinExistence type="inferred from homology"/>
<feature type="transmembrane region" description="Helical" evidence="7">
    <location>
        <begin position="45"/>
        <end position="67"/>
    </location>
</feature>
<comment type="caution">
    <text evidence="10">The sequence shown here is derived from an EMBL/GenBank/DDBJ whole genome shotgun (WGS) entry which is preliminary data.</text>
</comment>
<evidence type="ECO:0000256" key="7">
    <source>
        <dbReference type="RuleBase" id="RU363032"/>
    </source>
</evidence>